<keyword evidence="3" id="KW-1003">Cell membrane</keyword>
<feature type="transmembrane region" description="Helical" evidence="7">
    <location>
        <begin position="179"/>
        <end position="199"/>
    </location>
</feature>
<evidence type="ECO:0000256" key="4">
    <source>
        <dbReference type="ARBA" id="ARBA00022692"/>
    </source>
</evidence>
<feature type="transmembrane region" description="Helical" evidence="7">
    <location>
        <begin position="48"/>
        <end position="73"/>
    </location>
</feature>
<dbReference type="Pfam" id="PF13440">
    <property type="entry name" value="Polysacc_synt_3"/>
    <property type="match status" value="1"/>
</dbReference>
<feature type="transmembrane region" description="Helical" evidence="7">
    <location>
        <begin position="21"/>
        <end position="42"/>
    </location>
</feature>
<proteinExistence type="inferred from homology"/>
<evidence type="ECO:0000313" key="9">
    <source>
        <dbReference type="Proteomes" id="UP000323594"/>
    </source>
</evidence>
<feature type="transmembrane region" description="Helical" evidence="7">
    <location>
        <begin position="419"/>
        <end position="443"/>
    </location>
</feature>
<dbReference type="Proteomes" id="UP000323594">
    <property type="component" value="Chromosome"/>
</dbReference>
<dbReference type="EMBL" id="CP042817">
    <property type="protein sequence ID" value="QEJ98045.1"/>
    <property type="molecule type" value="Genomic_DNA"/>
</dbReference>
<feature type="transmembrane region" description="Helical" evidence="7">
    <location>
        <begin position="324"/>
        <end position="342"/>
    </location>
</feature>
<comment type="subcellular location">
    <subcellularLocation>
        <location evidence="1">Cell membrane</location>
        <topology evidence="1">Multi-pass membrane protein</topology>
    </subcellularLocation>
</comment>
<dbReference type="NCBIfam" id="NF007773">
    <property type="entry name" value="PRK10459.1"/>
    <property type="match status" value="1"/>
</dbReference>
<keyword evidence="4 7" id="KW-0812">Transmembrane</keyword>
<organism evidence="8 9">
    <name type="scientific">Treponema phagedenis</name>
    <dbReference type="NCBI Taxonomy" id="162"/>
    <lineage>
        <taxon>Bacteria</taxon>
        <taxon>Pseudomonadati</taxon>
        <taxon>Spirochaetota</taxon>
        <taxon>Spirochaetia</taxon>
        <taxon>Spirochaetales</taxon>
        <taxon>Treponemataceae</taxon>
        <taxon>Treponema</taxon>
    </lineage>
</organism>
<feature type="transmembrane region" description="Helical" evidence="7">
    <location>
        <begin position="363"/>
        <end position="381"/>
    </location>
</feature>
<evidence type="ECO:0000256" key="7">
    <source>
        <dbReference type="SAM" id="Phobius"/>
    </source>
</evidence>
<comment type="similarity">
    <text evidence="2">Belongs to the polysaccharide synthase family.</text>
</comment>
<evidence type="ECO:0000256" key="1">
    <source>
        <dbReference type="ARBA" id="ARBA00004651"/>
    </source>
</evidence>
<feature type="transmembrane region" description="Helical" evidence="7">
    <location>
        <begin position="155"/>
        <end position="173"/>
    </location>
</feature>
<keyword evidence="5 7" id="KW-1133">Transmembrane helix</keyword>
<feature type="transmembrane region" description="Helical" evidence="7">
    <location>
        <begin position="387"/>
        <end position="407"/>
    </location>
</feature>
<sequence length="486" mass="55334">MEKKFLSELNKQAVSGMKWMAISTLVLVITQMISTAILVRLLEKSDFGIMAILMVVKGFADLFMDFGITTAILHKQNISKNQYSSLYWFNMLIGFVIYGLIYLSTPTISRFYGQEELIKLIPLMCLAIPFSSIGRQQKTFLQKELHFKQIAVTDIVSAFLGLCTAVCLAYNHWGVYALVISNLVRYTAGNIIFFFLGIWRMPIILHLSLVETLPFLKIGGYHTVSQIVNYFTTSFDVLIIGKMLGTDSVGIYNLAKDLVLKPAALIAPITSKVATPIFSKLQNDKEKLKKNFFFVQKLVSNLNGLVYLGLFALANPFVSLYYGNSYHECVHLVQILALYYFLRQYGDSIGMICIAKGRTDIDMWWNLIVVCITPFFVLLGSLYSIQIVTLALLLGQLLLSYPGWYMYTKKLLGIPFLKYYESFFCTVLIFILPIVVSLVLIYFLSFPALFTFLISGFLFTATAFFILWIFERTFIRNLLLTMKGEE</sequence>
<dbReference type="PANTHER" id="PTHR30250:SF10">
    <property type="entry name" value="LIPOPOLYSACCHARIDE BIOSYNTHESIS PROTEIN WZXC"/>
    <property type="match status" value="1"/>
</dbReference>
<evidence type="ECO:0000256" key="5">
    <source>
        <dbReference type="ARBA" id="ARBA00022989"/>
    </source>
</evidence>
<feature type="transmembrane region" description="Helical" evidence="7">
    <location>
        <begin position="449"/>
        <end position="470"/>
    </location>
</feature>
<protein>
    <submittedName>
        <fullName evidence="8">MOP flippase family protein</fullName>
    </submittedName>
</protein>
<dbReference type="AlphaFoldDB" id="A0AAE6ITL8"/>
<dbReference type="CDD" id="cd13127">
    <property type="entry name" value="MATE_tuaB_like"/>
    <property type="match status" value="1"/>
</dbReference>
<evidence type="ECO:0000256" key="3">
    <source>
        <dbReference type="ARBA" id="ARBA00022475"/>
    </source>
</evidence>
<evidence type="ECO:0000256" key="2">
    <source>
        <dbReference type="ARBA" id="ARBA00007430"/>
    </source>
</evidence>
<accession>A0AAE6ITL8</accession>
<dbReference type="GO" id="GO:0005886">
    <property type="term" value="C:plasma membrane"/>
    <property type="evidence" value="ECO:0007669"/>
    <property type="project" value="UniProtKB-SubCell"/>
</dbReference>
<evidence type="ECO:0000313" key="8">
    <source>
        <dbReference type="EMBL" id="QEJ98045.1"/>
    </source>
</evidence>
<keyword evidence="6 7" id="KW-0472">Membrane</keyword>
<reference evidence="8 9" key="1">
    <citation type="submission" date="2019-08" db="EMBL/GenBank/DDBJ databases">
        <authorList>
            <person name="Kuhnert P."/>
        </authorList>
    </citation>
    <scope>NUCLEOTIDE SEQUENCE [LARGE SCALE GENOMIC DNA]</scope>
    <source>
        <strain evidence="8 9">B36.5</strain>
    </source>
</reference>
<gene>
    <name evidence="8" type="ORF">FUT82_08580</name>
</gene>
<dbReference type="InterPro" id="IPR050833">
    <property type="entry name" value="Poly_Biosynth_Transport"/>
</dbReference>
<dbReference type="PANTHER" id="PTHR30250">
    <property type="entry name" value="PST FAMILY PREDICTED COLANIC ACID TRANSPORTER"/>
    <property type="match status" value="1"/>
</dbReference>
<name>A0AAE6ITL8_TREPH</name>
<evidence type="ECO:0000256" key="6">
    <source>
        <dbReference type="ARBA" id="ARBA00023136"/>
    </source>
</evidence>
<feature type="transmembrane region" description="Helical" evidence="7">
    <location>
        <begin position="85"/>
        <end position="105"/>
    </location>
</feature>
<feature type="transmembrane region" description="Helical" evidence="7">
    <location>
        <begin position="117"/>
        <end position="134"/>
    </location>
</feature>
<feature type="transmembrane region" description="Helical" evidence="7">
    <location>
        <begin position="298"/>
        <end position="318"/>
    </location>
</feature>